<feature type="domain" description="MULE transposase" evidence="1">
    <location>
        <begin position="157"/>
        <end position="232"/>
    </location>
</feature>
<protein>
    <recommendedName>
        <fullName evidence="1">MULE transposase domain-containing protein</fullName>
    </recommendedName>
</protein>
<evidence type="ECO:0000313" key="2">
    <source>
        <dbReference type="EMBL" id="KAF0762967.1"/>
    </source>
</evidence>
<keyword evidence="3" id="KW-1185">Reference proteome</keyword>
<comment type="caution">
    <text evidence="2">The sequence shown here is derived from an EMBL/GenBank/DDBJ whole genome shotgun (WGS) entry which is preliminary data.</text>
</comment>
<dbReference type="Pfam" id="PF10551">
    <property type="entry name" value="MULE"/>
    <property type="match status" value="1"/>
</dbReference>
<dbReference type="EMBL" id="VUJU01001996">
    <property type="protein sequence ID" value="KAF0762967.1"/>
    <property type="molecule type" value="Genomic_DNA"/>
</dbReference>
<organism evidence="2 3">
    <name type="scientific">Aphis craccivora</name>
    <name type="common">Cowpea aphid</name>
    <dbReference type="NCBI Taxonomy" id="307492"/>
    <lineage>
        <taxon>Eukaryota</taxon>
        <taxon>Metazoa</taxon>
        <taxon>Ecdysozoa</taxon>
        <taxon>Arthropoda</taxon>
        <taxon>Hexapoda</taxon>
        <taxon>Insecta</taxon>
        <taxon>Pterygota</taxon>
        <taxon>Neoptera</taxon>
        <taxon>Paraneoptera</taxon>
        <taxon>Hemiptera</taxon>
        <taxon>Sternorrhyncha</taxon>
        <taxon>Aphidomorpha</taxon>
        <taxon>Aphidoidea</taxon>
        <taxon>Aphididae</taxon>
        <taxon>Aphidini</taxon>
        <taxon>Aphis</taxon>
        <taxon>Aphis</taxon>
    </lineage>
</organism>
<reference evidence="2 3" key="1">
    <citation type="submission" date="2019-08" db="EMBL/GenBank/DDBJ databases">
        <title>Whole genome of Aphis craccivora.</title>
        <authorList>
            <person name="Voronova N.V."/>
            <person name="Shulinski R.S."/>
            <person name="Bandarenka Y.V."/>
            <person name="Zhorov D.G."/>
            <person name="Warner D."/>
        </authorList>
    </citation>
    <scope>NUCLEOTIDE SEQUENCE [LARGE SCALE GENOMIC DNA]</scope>
    <source>
        <strain evidence="2">180601</strain>
        <tissue evidence="2">Whole Body</tissue>
    </source>
</reference>
<proteinExistence type="predicted"/>
<evidence type="ECO:0000313" key="3">
    <source>
        <dbReference type="Proteomes" id="UP000478052"/>
    </source>
</evidence>
<name>A0A6G0YY79_APHCR</name>
<accession>A0A6G0YY79</accession>
<evidence type="ECO:0000259" key="1">
    <source>
        <dbReference type="Pfam" id="PF10551"/>
    </source>
</evidence>
<dbReference type="OrthoDB" id="6616388at2759"/>
<dbReference type="InterPro" id="IPR018289">
    <property type="entry name" value="MULE_transposase_dom"/>
</dbReference>
<dbReference type="Proteomes" id="UP000478052">
    <property type="component" value="Unassembled WGS sequence"/>
</dbReference>
<gene>
    <name evidence="2" type="ORF">FWK35_00003916</name>
</gene>
<sequence>MGVGRVASKSRQNKNVAGIVIYRRNRRCGSQFWFLFGRSTIERENENKIIWKCVEYNTKKCCGRLHSSGQIEAKEGMARLKNIAKTTQLSTYSVLGTLTSQTTSNIAEQFPKRSAPPNPKSVTELKIPDNYTKTSTNRFLIFTTDNNLQLMEQCEHWLCDGTFSCVPSIFHQLYTIRGINDSKVVPAVYKLLRNKKEDTYKRMFLAIKFLKPQLNPKSMFFDFEKAAMNASKYSIWRHVQSKSNGLQVRYSNDSNFALELRKLVASAYVPVNNVITAFESLLDSEFYR</sequence>
<dbReference type="AlphaFoldDB" id="A0A6G0YY79"/>